<dbReference type="InterPro" id="IPR036291">
    <property type="entry name" value="NAD(P)-bd_dom_sf"/>
</dbReference>
<dbReference type="Pfam" id="PF13561">
    <property type="entry name" value="adh_short_C2"/>
    <property type="match status" value="1"/>
</dbReference>
<dbReference type="PRINTS" id="PR00081">
    <property type="entry name" value="GDHRDH"/>
</dbReference>
<gene>
    <name evidence="1" type="ORF">DZC52_10180</name>
</gene>
<organism evidence="1 2">
    <name type="scientific">Wenzhouxiangella sediminis</name>
    <dbReference type="NCBI Taxonomy" id="1792836"/>
    <lineage>
        <taxon>Bacteria</taxon>
        <taxon>Pseudomonadati</taxon>
        <taxon>Pseudomonadota</taxon>
        <taxon>Gammaproteobacteria</taxon>
        <taxon>Chromatiales</taxon>
        <taxon>Wenzhouxiangellaceae</taxon>
        <taxon>Wenzhouxiangella</taxon>
    </lineage>
</organism>
<accession>A0A3E1K774</accession>
<dbReference type="GO" id="GO:0005737">
    <property type="term" value="C:cytoplasm"/>
    <property type="evidence" value="ECO:0007669"/>
    <property type="project" value="TreeGrafter"/>
</dbReference>
<dbReference type="Proteomes" id="UP000260351">
    <property type="component" value="Unassembled WGS sequence"/>
</dbReference>
<dbReference type="GO" id="GO:0016491">
    <property type="term" value="F:oxidoreductase activity"/>
    <property type="evidence" value="ECO:0007669"/>
    <property type="project" value="TreeGrafter"/>
</dbReference>
<dbReference type="AlphaFoldDB" id="A0A3E1K774"/>
<proteinExistence type="predicted"/>
<dbReference type="PANTHER" id="PTHR43544">
    <property type="entry name" value="SHORT-CHAIN DEHYDROGENASE/REDUCTASE"/>
    <property type="match status" value="1"/>
</dbReference>
<evidence type="ECO:0000313" key="2">
    <source>
        <dbReference type="Proteomes" id="UP000260351"/>
    </source>
</evidence>
<dbReference type="OrthoDB" id="9785826at2"/>
<evidence type="ECO:0000313" key="1">
    <source>
        <dbReference type="EMBL" id="RFF29809.1"/>
    </source>
</evidence>
<dbReference type="EMBL" id="QUZK01000041">
    <property type="protein sequence ID" value="RFF29809.1"/>
    <property type="molecule type" value="Genomic_DNA"/>
</dbReference>
<reference evidence="1 2" key="1">
    <citation type="submission" date="2018-08" db="EMBL/GenBank/DDBJ databases">
        <title>Wenzhouxiangella salilacus sp. nov., a novel bacterium isolated from a saline lake in Xinjiang Province, China.</title>
        <authorList>
            <person name="Han S."/>
        </authorList>
    </citation>
    <scope>NUCLEOTIDE SEQUENCE [LARGE SCALE GENOMIC DNA]</scope>
    <source>
        <strain evidence="1 2">XDB06</strain>
    </source>
</reference>
<dbReference type="RefSeq" id="WP_116651043.1">
    <property type="nucleotide sequence ID" value="NZ_QUZK01000041.1"/>
</dbReference>
<dbReference type="Gene3D" id="3.40.50.720">
    <property type="entry name" value="NAD(P)-binding Rossmann-like Domain"/>
    <property type="match status" value="1"/>
</dbReference>
<dbReference type="InterPro" id="IPR002347">
    <property type="entry name" value="SDR_fam"/>
</dbReference>
<protein>
    <submittedName>
        <fullName evidence="1">SDR family NAD(P)-dependent oxidoreductase</fullName>
    </submittedName>
</protein>
<comment type="caution">
    <text evidence="1">The sequence shown here is derived from an EMBL/GenBank/DDBJ whole genome shotgun (WGS) entry which is preliminary data.</text>
</comment>
<name>A0A3E1K774_9GAMM</name>
<dbReference type="SUPFAM" id="SSF51735">
    <property type="entry name" value="NAD(P)-binding Rossmann-fold domains"/>
    <property type="match status" value="1"/>
</dbReference>
<keyword evidence="2" id="KW-1185">Reference proteome</keyword>
<dbReference type="InterPro" id="IPR051468">
    <property type="entry name" value="Fungal_SecMetab_SDRs"/>
</dbReference>
<dbReference type="PANTHER" id="PTHR43544:SF12">
    <property type="entry name" value="NAD(P)-BINDING ROSSMANN-FOLD SUPERFAMILY PROTEIN"/>
    <property type="match status" value="1"/>
</dbReference>
<sequence>MIEPKDAKPFPAEGVAVVAGASGGIGAALRAQLESHSDRLRVIGLSRRGDPPLDVTDEDSIRAAAEWVDREAGEVRLVIDATGFLHNDEFGPEKTWSQLDPDHLAKAFAVNASGPALLMKHFLPLLPKKGKSVFATLSARVGSIGDNRLGGWYSYRASKAALNQFVRTASIELRRSAKDAVCVALHPGTVDTGLSAPFGKQGLKVRAPDIAARELLAVISDLEAADSGAFLDYRGETVPW</sequence>